<dbReference type="InterPro" id="IPR003439">
    <property type="entry name" value="ABC_transporter-like_ATP-bd"/>
</dbReference>
<evidence type="ECO:0000313" key="6">
    <source>
        <dbReference type="Proteomes" id="UP000243406"/>
    </source>
</evidence>
<feature type="domain" description="ABC transporter" evidence="4">
    <location>
        <begin position="2"/>
        <end position="254"/>
    </location>
</feature>
<gene>
    <name evidence="5" type="ORF">SAMN02745120_0975</name>
</gene>
<dbReference type="Proteomes" id="UP000243406">
    <property type="component" value="Unassembled WGS sequence"/>
</dbReference>
<evidence type="ECO:0000313" key="5">
    <source>
        <dbReference type="EMBL" id="SKB35331.1"/>
    </source>
</evidence>
<dbReference type="InterPro" id="IPR050611">
    <property type="entry name" value="ABCF"/>
</dbReference>
<organism evidence="5 6">
    <name type="scientific">Acetoanaerobium noterae</name>
    <dbReference type="NCBI Taxonomy" id="745369"/>
    <lineage>
        <taxon>Bacteria</taxon>
        <taxon>Bacillati</taxon>
        <taxon>Bacillota</taxon>
        <taxon>Clostridia</taxon>
        <taxon>Peptostreptococcales</taxon>
        <taxon>Filifactoraceae</taxon>
        <taxon>Acetoanaerobium</taxon>
    </lineage>
</organism>
<keyword evidence="1" id="KW-0677">Repeat</keyword>
<dbReference type="OrthoDB" id="9801441at2"/>
<accession>A0A1T5AJZ6</accession>
<feature type="domain" description="ABC transporter" evidence="4">
    <location>
        <begin position="322"/>
        <end position="540"/>
    </location>
</feature>
<evidence type="ECO:0000256" key="2">
    <source>
        <dbReference type="ARBA" id="ARBA00022741"/>
    </source>
</evidence>
<dbReference type="RefSeq" id="WP_079588920.1">
    <property type="nucleotide sequence ID" value="NZ_FUYN01000002.1"/>
</dbReference>
<dbReference type="PANTHER" id="PTHR19211">
    <property type="entry name" value="ATP-BINDING TRANSPORT PROTEIN-RELATED"/>
    <property type="match status" value="1"/>
</dbReference>
<keyword evidence="3 5" id="KW-0067">ATP-binding</keyword>
<dbReference type="InterPro" id="IPR017871">
    <property type="entry name" value="ABC_transporter-like_CS"/>
</dbReference>
<dbReference type="GO" id="GO:0005524">
    <property type="term" value="F:ATP binding"/>
    <property type="evidence" value="ECO:0007669"/>
    <property type="project" value="UniProtKB-KW"/>
</dbReference>
<dbReference type="InterPro" id="IPR027417">
    <property type="entry name" value="P-loop_NTPase"/>
</dbReference>
<dbReference type="GO" id="GO:0016887">
    <property type="term" value="F:ATP hydrolysis activity"/>
    <property type="evidence" value="ECO:0007669"/>
    <property type="project" value="InterPro"/>
</dbReference>
<keyword evidence="6" id="KW-1185">Reference proteome</keyword>
<sequence>MIQVKKLSFDFPAKVLYKEVSFSLEMGQHCAFIGSNGSGKSTLVDMIINPDKYMYDGKIIKDESCRIGYASQFAVRDKEQEQTVFEYLSEKFVKNQNATVAICEEMAVAENVEPLFEKYQALLDEFVSMDGDNYISNIQKQLYLAGMRELEETKLSELSGGEYKLLQIMKEMLLSQNLLVLDEPDVFLDFGNLNRLCKLINGYKGTLLAITHNRYLLNHCFNKILHLEDGDIQEYDGSYSEYRCSQLKEKLKLKQQSIEEQEEIYRTEKMVDALRIRATIVANPTLGNAVNAKQTQLDRLLARQIKEPFIELREPLIEFKPVEVKDDYTVLSVTDYSVSFDDVLLENISFELKSGEKVAIVGPNGTGKTTLIKDILKNNHPSIKIDENINYACLSQLTDENIDETKTVFEVMENLGFETKESISGYLEKFCLEGDALKQKVGQLSGGEKNLLKIAMIANTNAELLILDEPTSHLDIYVQMAVEKAISEYKGAVLMISHDFYLIANCADHVLLVEDKTLKRMRTRTFRKMVYDKYFNKEYLEVDKKKQELEAKITLAFKMDELMKVEKLCNQLEEISSN</sequence>
<dbReference type="PROSITE" id="PS00211">
    <property type="entry name" value="ABC_TRANSPORTER_1"/>
    <property type="match status" value="1"/>
</dbReference>
<keyword evidence="2" id="KW-0547">Nucleotide-binding</keyword>
<evidence type="ECO:0000256" key="1">
    <source>
        <dbReference type="ARBA" id="ARBA00022737"/>
    </source>
</evidence>
<protein>
    <submittedName>
        <fullName evidence="5">ATP-binding cassette, subfamily F, member 3</fullName>
    </submittedName>
</protein>
<dbReference type="Gene3D" id="3.40.50.300">
    <property type="entry name" value="P-loop containing nucleotide triphosphate hydrolases"/>
    <property type="match status" value="2"/>
</dbReference>
<evidence type="ECO:0000256" key="3">
    <source>
        <dbReference type="ARBA" id="ARBA00022840"/>
    </source>
</evidence>
<proteinExistence type="predicted"/>
<dbReference type="AlphaFoldDB" id="A0A1T5AJZ6"/>
<dbReference type="PROSITE" id="PS50893">
    <property type="entry name" value="ABC_TRANSPORTER_2"/>
    <property type="match status" value="2"/>
</dbReference>
<dbReference type="Pfam" id="PF12848">
    <property type="entry name" value="ABC_tran_Xtn"/>
    <property type="match status" value="1"/>
</dbReference>
<dbReference type="EMBL" id="FUYN01000002">
    <property type="protein sequence ID" value="SKB35331.1"/>
    <property type="molecule type" value="Genomic_DNA"/>
</dbReference>
<dbReference type="SMART" id="SM00382">
    <property type="entry name" value="AAA"/>
    <property type="match status" value="2"/>
</dbReference>
<dbReference type="InterPro" id="IPR032781">
    <property type="entry name" value="ABC_tran_Xtn"/>
</dbReference>
<dbReference type="CDD" id="cd03221">
    <property type="entry name" value="ABCF_EF-3"/>
    <property type="match status" value="1"/>
</dbReference>
<dbReference type="Pfam" id="PF00005">
    <property type="entry name" value="ABC_tran"/>
    <property type="match status" value="2"/>
</dbReference>
<dbReference type="InterPro" id="IPR003593">
    <property type="entry name" value="AAA+_ATPase"/>
</dbReference>
<reference evidence="6" key="1">
    <citation type="submission" date="2017-02" db="EMBL/GenBank/DDBJ databases">
        <authorList>
            <person name="Varghese N."/>
            <person name="Submissions S."/>
        </authorList>
    </citation>
    <scope>NUCLEOTIDE SEQUENCE [LARGE SCALE GENOMIC DNA]</scope>
    <source>
        <strain evidence="6">ATCC 35199</strain>
    </source>
</reference>
<dbReference type="PANTHER" id="PTHR19211:SF14">
    <property type="entry name" value="ATP-BINDING CASSETTE SUB-FAMILY F MEMBER 1"/>
    <property type="match status" value="1"/>
</dbReference>
<evidence type="ECO:0000259" key="4">
    <source>
        <dbReference type="PROSITE" id="PS50893"/>
    </source>
</evidence>
<dbReference type="SUPFAM" id="SSF52540">
    <property type="entry name" value="P-loop containing nucleoside triphosphate hydrolases"/>
    <property type="match status" value="2"/>
</dbReference>
<name>A0A1T5AJZ6_9FIRM</name>